<keyword evidence="3" id="KW-0597">Phosphoprotein</keyword>
<name>A0A445ET10_ARAHY</name>
<evidence type="ECO:0000256" key="2">
    <source>
        <dbReference type="ARBA" id="ARBA00012513"/>
    </source>
</evidence>
<keyword evidence="6" id="KW-0547">Nucleotide-binding</keyword>
<gene>
    <name evidence="13" type="ORF">Ahy_A01g003494</name>
</gene>
<accession>A0A445ET10</accession>
<dbReference type="STRING" id="3818.A0A445ET10"/>
<evidence type="ECO:0000256" key="7">
    <source>
        <dbReference type="ARBA" id="ARBA00022777"/>
    </source>
</evidence>
<evidence type="ECO:0000313" key="13">
    <source>
        <dbReference type="EMBL" id="RYR78654.1"/>
    </source>
</evidence>
<keyword evidence="10" id="KW-0472">Membrane</keyword>
<dbReference type="PANTHER" id="PTHR47984">
    <property type="entry name" value="OS01G0323000 PROTEIN"/>
    <property type="match status" value="1"/>
</dbReference>
<organism evidence="13 14">
    <name type="scientific">Arachis hypogaea</name>
    <name type="common">Peanut</name>
    <dbReference type="NCBI Taxonomy" id="3818"/>
    <lineage>
        <taxon>Eukaryota</taxon>
        <taxon>Viridiplantae</taxon>
        <taxon>Streptophyta</taxon>
        <taxon>Embryophyta</taxon>
        <taxon>Tracheophyta</taxon>
        <taxon>Spermatophyta</taxon>
        <taxon>Magnoliopsida</taxon>
        <taxon>eudicotyledons</taxon>
        <taxon>Gunneridae</taxon>
        <taxon>Pentapetalae</taxon>
        <taxon>rosids</taxon>
        <taxon>fabids</taxon>
        <taxon>Fabales</taxon>
        <taxon>Fabaceae</taxon>
        <taxon>Papilionoideae</taxon>
        <taxon>50 kb inversion clade</taxon>
        <taxon>dalbergioids sensu lato</taxon>
        <taxon>Dalbergieae</taxon>
        <taxon>Pterocarpus clade</taxon>
        <taxon>Arachis</taxon>
    </lineage>
</organism>
<evidence type="ECO:0000256" key="3">
    <source>
        <dbReference type="ARBA" id="ARBA00022553"/>
    </source>
</evidence>
<evidence type="ECO:0000256" key="1">
    <source>
        <dbReference type="ARBA" id="ARBA00004167"/>
    </source>
</evidence>
<dbReference type="GO" id="GO:0016020">
    <property type="term" value="C:membrane"/>
    <property type="evidence" value="ECO:0007669"/>
    <property type="project" value="UniProtKB-SubCell"/>
</dbReference>
<sequence length="307" mass="36105">MRIGTKYVKALNVNYEDKKDEDTENAVGEKEEQVRVKEAEQALARLWIQEEKFWCQRSSLKWLKCGDRNISFFHVSTIQRRDRDRIDMLKNADENWVQHQNQILNLSEEHYLKVFTSREKVNMDECTKSIPKRGMEDMNNKLTQQEVPCSNNKILVEINQKRNRNTLEELEKNYAQQLHYDLCNGSDLYTLPCSHFSFFDKLFHMFLTNNLFDIYVAPEYASIGMLNERSNVNLVDWLKKMVGNKNAEGVLDPKLPEKPNSKALKRVLIVALRYTDSNAQKRPKLGHIVHMLEAEESPYKEARAFLL</sequence>
<keyword evidence="9" id="KW-1133">Transmembrane helix</keyword>
<dbReference type="Proteomes" id="UP000289738">
    <property type="component" value="Chromosome A01"/>
</dbReference>
<evidence type="ECO:0000256" key="10">
    <source>
        <dbReference type="ARBA" id="ARBA00023136"/>
    </source>
</evidence>
<dbReference type="Gene3D" id="1.10.510.10">
    <property type="entry name" value="Transferase(Phosphotransferase) domain 1"/>
    <property type="match status" value="1"/>
</dbReference>
<evidence type="ECO:0000256" key="8">
    <source>
        <dbReference type="ARBA" id="ARBA00022840"/>
    </source>
</evidence>
<comment type="catalytic activity">
    <reaction evidence="11">
        <text>L-threonyl-[protein] + ATP = O-phospho-L-threonyl-[protein] + ADP + H(+)</text>
        <dbReference type="Rhea" id="RHEA:46608"/>
        <dbReference type="Rhea" id="RHEA-COMP:11060"/>
        <dbReference type="Rhea" id="RHEA-COMP:11605"/>
        <dbReference type="ChEBI" id="CHEBI:15378"/>
        <dbReference type="ChEBI" id="CHEBI:30013"/>
        <dbReference type="ChEBI" id="CHEBI:30616"/>
        <dbReference type="ChEBI" id="CHEBI:61977"/>
        <dbReference type="ChEBI" id="CHEBI:456216"/>
        <dbReference type="EC" id="2.7.11.1"/>
    </reaction>
</comment>
<protein>
    <recommendedName>
        <fullName evidence="2">non-specific serine/threonine protein kinase</fullName>
        <ecNumber evidence="2">2.7.11.1</ecNumber>
    </recommendedName>
</protein>
<evidence type="ECO:0000256" key="4">
    <source>
        <dbReference type="ARBA" id="ARBA00022679"/>
    </source>
</evidence>
<keyword evidence="4" id="KW-0808">Transferase</keyword>
<evidence type="ECO:0000256" key="5">
    <source>
        <dbReference type="ARBA" id="ARBA00022692"/>
    </source>
</evidence>
<dbReference type="GO" id="GO:0004674">
    <property type="term" value="F:protein serine/threonine kinase activity"/>
    <property type="evidence" value="ECO:0007669"/>
    <property type="project" value="UniProtKB-EC"/>
</dbReference>
<keyword evidence="5" id="KW-0812">Transmembrane</keyword>
<dbReference type="EC" id="2.7.11.1" evidence="2"/>
<evidence type="ECO:0000256" key="12">
    <source>
        <dbReference type="ARBA" id="ARBA00048679"/>
    </source>
</evidence>
<dbReference type="GO" id="GO:0005524">
    <property type="term" value="F:ATP binding"/>
    <property type="evidence" value="ECO:0007669"/>
    <property type="project" value="UniProtKB-KW"/>
</dbReference>
<evidence type="ECO:0000256" key="9">
    <source>
        <dbReference type="ARBA" id="ARBA00022989"/>
    </source>
</evidence>
<keyword evidence="8" id="KW-0067">ATP-binding</keyword>
<dbReference type="AlphaFoldDB" id="A0A445ET10"/>
<proteinExistence type="predicted"/>
<evidence type="ECO:0000313" key="14">
    <source>
        <dbReference type="Proteomes" id="UP000289738"/>
    </source>
</evidence>
<evidence type="ECO:0000256" key="11">
    <source>
        <dbReference type="ARBA" id="ARBA00047899"/>
    </source>
</evidence>
<comment type="subcellular location">
    <subcellularLocation>
        <location evidence="1">Membrane</location>
        <topology evidence="1">Single-pass membrane protein</topology>
    </subcellularLocation>
</comment>
<dbReference type="InterPro" id="IPR052232">
    <property type="entry name" value="RLK_Ser/Thr-Kinase"/>
</dbReference>
<comment type="caution">
    <text evidence="13">The sequence shown here is derived from an EMBL/GenBank/DDBJ whole genome shotgun (WGS) entry which is preliminary data.</text>
</comment>
<dbReference type="PANTHER" id="PTHR47984:SF30">
    <property type="entry name" value="PROTEIN KINASE DOMAIN-CONTAINING PROTEIN"/>
    <property type="match status" value="1"/>
</dbReference>
<evidence type="ECO:0000256" key="6">
    <source>
        <dbReference type="ARBA" id="ARBA00022741"/>
    </source>
</evidence>
<reference evidence="13 14" key="1">
    <citation type="submission" date="2019-01" db="EMBL/GenBank/DDBJ databases">
        <title>Sequencing of cultivated peanut Arachis hypogaea provides insights into genome evolution and oil improvement.</title>
        <authorList>
            <person name="Chen X."/>
        </authorList>
    </citation>
    <scope>NUCLEOTIDE SEQUENCE [LARGE SCALE GENOMIC DNA]</scope>
    <source>
        <strain evidence="14">cv. Fuhuasheng</strain>
        <tissue evidence="13">Leaves</tissue>
    </source>
</reference>
<comment type="catalytic activity">
    <reaction evidence="12">
        <text>L-seryl-[protein] + ATP = O-phospho-L-seryl-[protein] + ADP + H(+)</text>
        <dbReference type="Rhea" id="RHEA:17989"/>
        <dbReference type="Rhea" id="RHEA-COMP:9863"/>
        <dbReference type="Rhea" id="RHEA-COMP:11604"/>
        <dbReference type="ChEBI" id="CHEBI:15378"/>
        <dbReference type="ChEBI" id="CHEBI:29999"/>
        <dbReference type="ChEBI" id="CHEBI:30616"/>
        <dbReference type="ChEBI" id="CHEBI:83421"/>
        <dbReference type="ChEBI" id="CHEBI:456216"/>
        <dbReference type="EC" id="2.7.11.1"/>
    </reaction>
</comment>
<dbReference type="EMBL" id="SDMP01000001">
    <property type="protein sequence ID" value="RYR78654.1"/>
    <property type="molecule type" value="Genomic_DNA"/>
</dbReference>
<keyword evidence="14" id="KW-1185">Reference proteome</keyword>
<keyword evidence="7" id="KW-0418">Kinase</keyword>